<evidence type="ECO:0000256" key="12">
    <source>
        <dbReference type="ARBA" id="ARBA00023136"/>
    </source>
</evidence>
<dbReference type="Proteomes" id="UP000264310">
    <property type="component" value="Unassembled WGS sequence"/>
</dbReference>
<evidence type="ECO:0000256" key="9">
    <source>
        <dbReference type="ARBA" id="ARBA00022958"/>
    </source>
</evidence>
<dbReference type="PANTHER" id="PTHR30540">
    <property type="entry name" value="OSMOTIC STRESS POTASSIUM TRANSPORTER"/>
    <property type="match status" value="1"/>
</dbReference>
<evidence type="ECO:0000256" key="1">
    <source>
        <dbReference type="ARBA" id="ARBA00004141"/>
    </source>
</evidence>
<feature type="transmembrane region" description="Helical" evidence="13">
    <location>
        <begin position="130"/>
        <end position="150"/>
    </location>
</feature>
<evidence type="ECO:0000313" key="17">
    <source>
        <dbReference type="Proteomes" id="UP000264310"/>
    </source>
</evidence>
<dbReference type="OrthoDB" id="9805577at2"/>
<keyword evidence="17" id="KW-1185">Reference proteome</keyword>
<evidence type="ECO:0000256" key="8">
    <source>
        <dbReference type="ARBA" id="ARBA00022847"/>
    </source>
</evidence>
<keyword evidence="6 13" id="KW-0633">Potassium transport</keyword>
<keyword evidence="3 13" id="KW-0813">Transport</keyword>
<organism evidence="16 17">
    <name type="scientific">Fulvimarina endophytica</name>
    <dbReference type="NCBI Taxonomy" id="2293836"/>
    <lineage>
        <taxon>Bacteria</taxon>
        <taxon>Pseudomonadati</taxon>
        <taxon>Pseudomonadota</taxon>
        <taxon>Alphaproteobacteria</taxon>
        <taxon>Hyphomicrobiales</taxon>
        <taxon>Aurantimonadaceae</taxon>
        <taxon>Fulvimarina</taxon>
    </lineage>
</organism>
<accession>A0A371X024</accession>
<evidence type="ECO:0000256" key="2">
    <source>
        <dbReference type="ARBA" id="ARBA00007019"/>
    </source>
</evidence>
<dbReference type="GO" id="GO:0015293">
    <property type="term" value="F:symporter activity"/>
    <property type="evidence" value="ECO:0007669"/>
    <property type="project" value="UniProtKB-UniRule"/>
</dbReference>
<comment type="subcellular location">
    <subcellularLocation>
        <location evidence="13">Cell membrane</location>
        <topology evidence="13">Multi-pass membrane protein</topology>
    </subcellularLocation>
    <subcellularLocation>
        <location evidence="1">Membrane</location>
        <topology evidence="1">Multi-pass membrane protein</topology>
    </subcellularLocation>
</comment>
<evidence type="ECO:0000259" key="15">
    <source>
        <dbReference type="Pfam" id="PF22776"/>
    </source>
</evidence>
<evidence type="ECO:0000256" key="4">
    <source>
        <dbReference type="ARBA" id="ARBA00022475"/>
    </source>
</evidence>
<sequence length="612" mass="65287">MVGALGVVFGDIGTSPLYAFRVAVGIADASDAGTVLGILSLITWSLILVVTIKYVAFILRADNEGEGGILSLVALMKLHRRQETRNRRILLLVAIFGGALLFGDAVLTPAISVLSAIEGLKDIAPSYADWTVPIAIAIVAGLFVAQAFGVARIGIVFGPVMLVWFATLAISGIAAIFAYPEVLAALSPHYAIALFLDYPYYATAFLGAVFLAVTGGEALYADLGQFGRPAITRAWLVIVLPALLLNYFGQGAMVIADHRFSESTFYSLFPAFLLPAVVLLAAIASVIASQAVITGLASLTSQAIRLGFLPPMSVSYLSAANPHDVYVPVVNLLVGALTIAVVAGFGSSAALADAYGIAVAGAMITTTVLFIAYERSRPRRGARSRAWAAVPFAFLLIDLVFILANAGKIPSGGALPLLLALAVFGLIQCWRIGQARLDGLRMGEQVTIRDYLRGRPAPTVTCERTAIFLARPGIEVPRALAEMTALVGVRFERVVIVSVRTFSVPRLKGEDRIKVERIADRNLVRVLIGVGYLQRINLPALLGETLNELGVKPETATYIVGLERPVAPAILSDWLAPVLAVYAFMARLALRPTDRFLLPPSRTLEVGMPRRL</sequence>
<dbReference type="EMBL" id="QURL01000006">
    <property type="protein sequence ID" value="RFC62555.1"/>
    <property type="molecule type" value="Genomic_DNA"/>
</dbReference>
<keyword evidence="11 13" id="KW-0406">Ion transport</keyword>
<gene>
    <name evidence="13" type="primary">kup</name>
    <name evidence="16" type="ORF">DYI37_14985</name>
</gene>
<keyword evidence="8 13" id="KW-0769">Symport</keyword>
<evidence type="ECO:0000256" key="7">
    <source>
        <dbReference type="ARBA" id="ARBA00022692"/>
    </source>
</evidence>
<dbReference type="InterPro" id="IPR003855">
    <property type="entry name" value="K+_transporter"/>
</dbReference>
<evidence type="ECO:0000256" key="11">
    <source>
        <dbReference type="ARBA" id="ARBA00023065"/>
    </source>
</evidence>
<evidence type="ECO:0000256" key="10">
    <source>
        <dbReference type="ARBA" id="ARBA00022989"/>
    </source>
</evidence>
<dbReference type="AlphaFoldDB" id="A0A371X024"/>
<keyword evidence="7 13" id="KW-0812">Transmembrane</keyword>
<keyword evidence="4 13" id="KW-1003">Cell membrane</keyword>
<feature type="transmembrane region" description="Helical" evidence="13">
    <location>
        <begin position="413"/>
        <end position="433"/>
    </location>
</feature>
<feature type="transmembrane region" description="Helical" evidence="13">
    <location>
        <begin position="89"/>
        <end position="110"/>
    </location>
</feature>
<feature type="transmembrane region" description="Helical" evidence="13">
    <location>
        <begin position="385"/>
        <end position="407"/>
    </location>
</feature>
<comment type="caution">
    <text evidence="16">The sequence shown here is derived from an EMBL/GenBank/DDBJ whole genome shotgun (WGS) entry which is preliminary data.</text>
</comment>
<comment type="catalytic activity">
    <reaction evidence="13">
        <text>K(+)(in) + H(+)(in) = K(+)(out) + H(+)(out)</text>
        <dbReference type="Rhea" id="RHEA:28490"/>
        <dbReference type="ChEBI" id="CHEBI:15378"/>
        <dbReference type="ChEBI" id="CHEBI:29103"/>
    </reaction>
</comment>
<reference evidence="16 17" key="1">
    <citation type="submission" date="2018-08" db="EMBL/GenBank/DDBJ databases">
        <title>Fulvimarina sp. 85, whole genome shotgun sequence.</title>
        <authorList>
            <person name="Tuo L."/>
        </authorList>
    </citation>
    <scope>NUCLEOTIDE SEQUENCE [LARGE SCALE GENOMIC DNA]</scope>
    <source>
        <strain evidence="16 17">85</strain>
    </source>
</reference>
<evidence type="ECO:0000256" key="5">
    <source>
        <dbReference type="ARBA" id="ARBA00022519"/>
    </source>
</evidence>
<dbReference type="GO" id="GO:0005886">
    <property type="term" value="C:plasma membrane"/>
    <property type="evidence" value="ECO:0007669"/>
    <property type="project" value="UniProtKB-SubCell"/>
</dbReference>
<evidence type="ECO:0000256" key="6">
    <source>
        <dbReference type="ARBA" id="ARBA00022538"/>
    </source>
</evidence>
<feature type="domain" description="K+ potassium transporter integral membrane" evidence="14">
    <location>
        <begin position="2"/>
        <end position="452"/>
    </location>
</feature>
<dbReference type="Pfam" id="PF02705">
    <property type="entry name" value="K_trans"/>
    <property type="match status" value="1"/>
</dbReference>
<evidence type="ECO:0000259" key="14">
    <source>
        <dbReference type="Pfam" id="PF02705"/>
    </source>
</evidence>
<feature type="transmembrane region" description="Helical" evidence="13">
    <location>
        <begin position="325"/>
        <end position="348"/>
    </location>
</feature>
<feature type="transmembrane region" description="Helical" evidence="13">
    <location>
        <begin position="354"/>
        <end position="373"/>
    </location>
</feature>
<dbReference type="Pfam" id="PF22776">
    <property type="entry name" value="K_trans_C"/>
    <property type="match status" value="1"/>
</dbReference>
<evidence type="ECO:0000256" key="3">
    <source>
        <dbReference type="ARBA" id="ARBA00022448"/>
    </source>
</evidence>
<proteinExistence type="inferred from homology"/>
<dbReference type="InterPro" id="IPR053951">
    <property type="entry name" value="K_trans_N"/>
</dbReference>
<feature type="transmembrane region" description="Helical" evidence="13">
    <location>
        <begin position="35"/>
        <end position="56"/>
    </location>
</feature>
<dbReference type="GO" id="GO:0015079">
    <property type="term" value="F:potassium ion transmembrane transporter activity"/>
    <property type="evidence" value="ECO:0007669"/>
    <property type="project" value="UniProtKB-UniRule"/>
</dbReference>
<keyword evidence="12 13" id="KW-0472">Membrane</keyword>
<name>A0A371X024_9HYPH</name>
<feature type="transmembrane region" description="Helical" evidence="13">
    <location>
        <begin position="235"/>
        <end position="256"/>
    </location>
</feature>
<dbReference type="PANTHER" id="PTHR30540:SF79">
    <property type="entry name" value="LOW AFFINITY POTASSIUM TRANSPORT SYSTEM PROTEIN KUP"/>
    <property type="match status" value="1"/>
</dbReference>
<comment type="function">
    <text evidence="13">Transport of potassium into the cell. Likely operates as a K(+):H(+) symporter.</text>
</comment>
<protein>
    <recommendedName>
        <fullName evidence="13">Probable potassium transport system protein Kup</fullName>
    </recommendedName>
</protein>
<feature type="transmembrane region" description="Helical" evidence="13">
    <location>
        <begin position="200"/>
        <end position="223"/>
    </location>
</feature>
<keyword evidence="10 13" id="KW-1133">Transmembrane helix</keyword>
<feature type="domain" description="K+ potassium transporter C-terminal" evidence="15">
    <location>
        <begin position="464"/>
        <end position="609"/>
    </location>
</feature>
<feature type="transmembrane region" description="Helical" evidence="13">
    <location>
        <begin position="162"/>
        <end position="180"/>
    </location>
</feature>
<evidence type="ECO:0000256" key="13">
    <source>
        <dbReference type="HAMAP-Rule" id="MF_01522"/>
    </source>
</evidence>
<keyword evidence="5" id="KW-0997">Cell inner membrane</keyword>
<comment type="similarity">
    <text evidence="2 13">Belongs to the HAK/KUP transporter (TC 2.A.72) family.</text>
</comment>
<dbReference type="HAMAP" id="MF_01522">
    <property type="entry name" value="Kup"/>
    <property type="match status" value="1"/>
</dbReference>
<dbReference type="InterPro" id="IPR053952">
    <property type="entry name" value="K_trans_C"/>
</dbReference>
<evidence type="ECO:0000313" key="16">
    <source>
        <dbReference type="EMBL" id="RFC62555.1"/>
    </source>
</evidence>
<dbReference type="InterPro" id="IPR023051">
    <property type="entry name" value="Kup"/>
</dbReference>
<feature type="transmembrane region" description="Helical" evidence="13">
    <location>
        <begin position="276"/>
        <end position="304"/>
    </location>
</feature>
<keyword evidence="9 13" id="KW-0630">Potassium</keyword>